<evidence type="ECO:0000313" key="3">
    <source>
        <dbReference type="EMBL" id="MBW0477266.1"/>
    </source>
</evidence>
<comment type="caution">
    <text evidence="3">The sequence shown here is derived from an EMBL/GenBank/DDBJ whole genome shotgun (WGS) entry which is preliminary data.</text>
</comment>
<organism evidence="3 4">
    <name type="scientific">Austropuccinia psidii MF-1</name>
    <dbReference type="NCBI Taxonomy" id="1389203"/>
    <lineage>
        <taxon>Eukaryota</taxon>
        <taxon>Fungi</taxon>
        <taxon>Dikarya</taxon>
        <taxon>Basidiomycota</taxon>
        <taxon>Pucciniomycotina</taxon>
        <taxon>Pucciniomycetes</taxon>
        <taxon>Pucciniales</taxon>
        <taxon>Sphaerophragmiaceae</taxon>
        <taxon>Austropuccinia</taxon>
    </lineage>
</organism>
<keyword evidence="2" id="KW-0812">Transmembrane</keyword>
<keyword evidence="2" id="KW-1133">Transmembrane helix</keyword>
<dbReference type="AlphaFoldDB" id="A0A9Q3GRK2"/>
<feature type="compositionally biased region" description="Acidic residues" evidence="1">
    <location>
        <begin position="218"/>
        <end position="229"/>
    </location>
</feature>
<dbReference type="EMBL" id="AVOT02004752">
    <property type="protein sequence ID" value="MBW0477266.1"/>
    <property type="molecule type" value="Genomic_DNA"/>
</dbReference>
<evidence type="ECO:0000256" key="2">
    <source>
        <dbReference type="SAM" id="Phobius"/>
    </source>
</evidence>
<feature type="region of interest" description="Disordered" evidence="1">
    <location>
        <begin position="211"/>
        <end position="252"/>
    </location>
</feature>
<dbReference type="Proteomes" id="UP000765509">
    <property type="component" value="Unassembled WGS sequence"/>
</dbReference>
<evidence type="ECO:0000313" key="4">
    <source>
        <dbReference type="Proteomes" id="UP000765509"/>
    </source>
</evidence>
<keyword evidence="2" id="KW-0472">Membrane</keyword>
<evidence type="ECO:0000256" key="1">
    <source>
        <dbReference type="SAM" id="MobiDB-lite"/>
    </source>
</evidence>
<accession>A0A9Q3GRK2</accession>
<gene>
    <name evidence="3" type="ORF">O181_016981</name>
</gene>
<feature type="transmembrane region" description="Helical" evidence="2">
    <location>
        <begin position="6"/>
        <end position="24"/>
    </location>
</feature>
<proteinExistence type="predicted"/>
<sequence length="252" mass="29856">MELIDYIYILFIYVPNIPYLWITARLNTEFKGHGSIWYTEMKEIYGRKNWPWWKSQMIQKYSNGIWIWKKTISFENDKYSVEKYSYQCCLRQSKSLKPIDPQIKIKMRNHKLLTQMPGELGHAIKCICNQSCTLDETSNTLQDLGKRKNIGKYSPYKSYGFKEKQPFREDITDEPKEKVEEVTKKKNSCHNCASTDPYANNWSKANKKVYSIKKVPEEESPTEDYESDSMGDAIRENSHDDQDPKEEFLAEY</sequence>
<name>A0A9Q3GRK2_9BASI</name>
<keyword evidence="4" id="KW-1185">Reference proteome</keyword>
<reference evidence="3" key="1">
    <citation type="submission" date="2021-03" db="EMBL/GenBank/DDBJ databases">
        <title>Draft genome sequence of rust myrtle Austropuccinia psidii MF-1, a brazilian biotype.</title>
        <authorList>
            <person name="Quecine M.C."/>
            <person name="Pachon D.M.R."/>
            <person name="Bonatelli M.L."/>
            <person name="Correr F.H."/>
            <person name="Franceschini L.M."/>
            <person name="Leite T.F."/>
            <person name="Margarido G.R.A."/>
            <person name="Almeida C.A."/>
            <person name="Ferrarezi J.A."/>
            <person name="Labate C.A."/>
        </authorList>
    </citation>
    <scope>NUCLEOTIDE SEQUENCE</scope>
    <source>
        <strain evidence="3">MF-1</strain>
    </source>
</reference>
<feature type="compositionally biased region" description="Basic and acidic residues" evidence="1">
    <location>
        <begin position="233"/>
        <end position="252"/>
    </location>
</feature>
<protein>
    <submittedName>
        <fullName evidence="3">Uncharacterized protein</fullName>
    </submittedName>
</protein>